<sequence>MQTVSAQTVCNNSPDLCDRSYSNISYLGAHGSPFLRDETTGFSTSGNQFYNTTRQLAAGVRLVSAQIQNPNDTSSDLAVCHTSCSLLDAGTLESWLSEIKTWMDANVNDVVTVLIVNGASATASQIAAAYTSAGMDEHAYTPSSTSANDDWPTLQTLISAGTRSVNFVANLDDNTGATYLLNEFTYVVENDYDNSSPADFSCEVNRPSSLANQTASAISSGYLTLVNHFLYENQLFGIQSPNETYSPVTNSPGSGVGTLGSAASDCTAQYGKAPTFFLVDFFNVGPAIEVVDSLNGITATGRTTLPAALLSETSGGTMAAPKISTVLVGLSTAFLACLMW</sequence>
<evidence type="ECO:0000313" key="1">
    <source>
        <dbReference type="EMBL" id="USW52068.1"/>
    </source>
</evidence>
<dbReference type="SUPFAM" id="SSF51695">
    <property type="entry name" value="PLC-like phosphodiesterases"/>
    <property type="match status" value="1"/>
</dbReference>
<dbReference type="Gene3D" id="3.20.20.190">
    <property type="entry name" value="Phosphatidylinositol (PI) phosphodiesterase"/>
    <property type="match status" value="1"/>
</dbReference>
<dbReference type="GO" id="GO:0006629">
    <property type="term" value="P:lipid metabolic process"/>
    <property type="evidence" value="ECO:0007669"/>
    <property type="project" value="InterPro"/>
</dbReference>
<dbReference type="Pfam" id="PF26146">
    <property type="entry name" value="PI-PLC_X"/>
    <property type="match status" value="1"/>
</dbReference>
<dbReference type="PANTHER" id="PTHR13593">
    <property type="match status" value="1"/>
</dbReference>
<proteinExistence type="predicted"/>
<dbReference type="PANTHER" id="PTHR13593:SF80">
    <property type="entry name" value="PLC-LIKE PHOSPHODIESTERASE"/>
    <property type="match status" value="1"/>
</dbReference>
<gene>
    <name evidence="1" type="ORF">Slin15195_G053870</name>
</gene>
<dbReference type="GO" id="GO:0008081">
    <property type="term" value="F:phosphoric diester hydrolase activity"/>
    <property type="evidence" value="ECO:0007669"/>
    <property type="project" value="InterPro"/>
</dbReference>
<reference evidence="1" key="1">
    <citation type="submission" date="2022-06" db="EMBL/GenBank/DDBJ databases">
        <title>Complete genome sequences of two strains of the flax pathogen Septoria linicola.</title>
        <authorList>
            <person name="Lapalu N."/>
            <person name="Simon A."/>
            <person name="Demenou B."/>
            <person name="Paumier D."/>
            <person name="Guillot M.-P."/>
            <person name="Gout L."/>
            <person name="Valade R."/>
        </authorList>
    </citation>
    <scope>NUCLEOTIDE SEQUENCE</scope>
    <source>
        <strain evidence="1">SE15195</strain>
    </source>
</reference>
<organism evidence="1 2">
    <name type="scientific">Septoria linicola</name>
    <dbReference type="NCBI Taxonomy" id="215465"/>
    <lineage>
        <taxon>Eukaryota</taxon>
        <taxon>Fungi</taxon>
        <taxon>Dikarya</taxon>
        <taxon>Ascomycota</taxon>
        <taxon>Pezizomycotina</taxon>
        <taxon>Dothideomycetes</taxon>
        <taxon>Dothideomycetidae</taxon>
        <taxon>Mycosphaerellales</taxon>
        <taxon>Mycosphaerellaceae</taxon>
        <taxon>Septoria</taxon>
    </lineage>
</organism>
<dbReference type="AlphaFoldDB" id="A0A9Q9EK59"/>
<dbReference type="InterPro" id="IPR017946">
    <property type="entry name" value="PLC-like_Pdiesterase_TIM-brl"/>
</dbReference>
<protein>
    <submittedName>
        <fullName evidence="1">PLC-like phosphodiesterase, TIM beta/alpha-barrel domain superfamily</fullName>
    </submittedName>
</protein>
<keyword evidence="2" id="KW-1185">Reference proteome</keyword>
<accession>A0A9Q9EK59</accession>
<name>A0A9Q9EK59_9PEZI</name>
<evidence type="ECO:0000313" key="2">
    <source>
        <dbReference type="Proteomes" id="UP001056384"/>
    </source>
</evidence>
<dbReference type="Proteomes" id="UP001056384">
    <property type="component" value="Chromosome 4"/>
</dbReference>
<dbReference type="InterPro" id="IPR051057">
    <property type="entry name" value="PI-PLC_domain"/>
</dbReference>
<dbReference type="EMBL" id="CP099421">
    <property type="protein sequence ID" value="USW52068.1"/>
    <property type="molecule type" value="Genomic_DNA"/>
</dbReference>